<dbReference type="InParanoid" id="A0A0C3F005"/>
<dbReference type="HOGENOM" id="CLU_912504_0_0_1"/>
<evidence type="ECO:0000313" key="3">
    <source>
        <dbReference type="Proteomes" id="UP000054166"/>
    </source>
</evidence>
<evidence type="ECO:0000313" key="2">
    <source>
        <dbReference type="EMBL" id="KIM73296.1"/>
    </source>
</evidence>
<dbReference type="OrthoDB" id="3311687at2759"/>
<feature type="region of interest" description="Disordered" evidence="1">
    <location>
        <begin position="225"/>
        <end position="245"/>
    </location>
</feature>
<reference evidence="2 3" key="1">
    <citation type="submission" date="2014-04" db="EMBL/GenBank/DDBJ databases">
        <authorList>
            <consortium name="DOE Joint Genome Institute"/>
            <person name="Kuo A."/>
            <person name="Tarkka M."/>
            <person name="Buscot F."/>
            <person name="Kohler A."/>
            <person name="Nagy L.G."/>
            <person name="Floudas D."/>
            <person name="Copeland A."/>
            <person name="Barry K.W."/>
            <person name="Cichocki N."/>
            <person name="Veneault-Fourrey C."/>
            <person name="LaButti K."/>
            <person name="Lindquist E.A."/>
            <person name="Lipzen A."/>
            <person name="Lundell T."/>
            <person name="Morin E."/>
            <person name="Murat C."/>
            <person name="Sun H."/>
            <person name="Tunlid A."/>
            <person name="Henrissat B."/>
            <person name="Grigoriev I.V."/>
            <person name="Hibbett D.S."/>
            <person name="Martin F."/>
            <person name="Nordberg H.P."/>
            <person name="Cantor M.N."/>
            <person name="Hua S.X."/>
        </authorList>
    </citation>
    <scope>NUCLEOTIDE SEQUENCE [LARGE SCALE GENOMIC DNA]</scope>
    <source>
        <strain evidence="2 3">F 1598</strain>
    </source>
</reference>
<dbReference type="EMBL" id="KN833086">
    <property type="protein sequence ID" value="KIM73296.1"/>
    <property type="molecule type" value="Genomic_DNA"/>
</dbReference>
<evidence type="ECO:0000256" key="1">
    <source>
        <dbReference type="SAM" id="MobiDB-lite"/>
    </source>
</evidence>
<evidence type="ECO:0008006" key="4">
    <source>
        <dbReference type="Google" id="ProtNLM"/>
    </source>
</evidence>
<reference evidence="3" key="2">
    <citation type="submission" date="2015-01" db="EMBL/GenBank/DDBJ databases">
        <title>Evolutionary Origins and Diversification of the Mycorrhizal Mutualists.</title>
        <authorList>
            <consortium name="DOE Joint Genome Institute"/>
            <consortium name="Mycorrhizal Genomics Consortium"/>
            <person name="Kohler A."/>
            <person name="Kuo A."/>
            <person name="Nagy L.G."/>
            <person name="Floudas D."/>
            <person name="Copeland A."/>
            <person name="Barry K.W."/>
            <person name="Cichocki N."/>
            <person name="Veneault-Fourrey C."/>
            <person name="LaButti K."/>
            <person name="Lindquist E.A."/>
            <person name="Lipzen A."/>
            <person name="Lundell T."/>
            <person name="Morin E."/>
            <person name="Murat C."/>
            <person name="Riley R."/>
            <person name="Ohm R."/>
            <person name="Sun H."/>
            <person name="Tunlid A."/>
            <person name="Henrissat B."/>
            <person name="Grigoriev I.V."/>
            <person name="Hibbett D.S."/>
            <person name="Martin F."/>
        </authorList>
    </citation>
    <scope>NUCLEOTIDE SEQUENCE [LARGE SCALE GENOMIC DNA]</scope>
    <source>
        <strain evidence="3">F 1598</strain>
    </source>
</reference>
<dbReference type="AlphaFoldDB" id="A0A0C3F005"/>
<protein>
    <recommendedName>
        <fullName evidence="4">Zn(2)-C6 fungal-type domain-containing protein</fullName>
    </recommendedName>
</protein>
<feature type="region of interest" description="Disordered" evidence="1">
    <location>
        <begin position="1"/>
        <end position="24"/>
    </location>
</feature>
<name>A0A0C3F005_PILCF</name>
<gene>
    <name evidence="2" type="ORF">PILCRDRAFT_729683</name>
</gene>
<keyword evidence="3" id="KW-1185">Reference proteome</keyword>
<sequence>MWKSHKPTCKAAQAHSPSTSSDPISKLTERINAARFQQSRTRQFSTFITPQDVISAAEKSYKDATRDAETLLRCEPEYSDELVGDQKWIDERWEWVDLCEKILGKGQAALQTLNIFQKKLEVPPILIGSDGSFVGQSKKTVKELIDKYSGESTDNLQTLDSSTCITDGDLNLCSRCRTRGMVCDGKKGRACAPCKKSKLSCNLSSTRVSAAKSKDALKNSAGANSVAHAVMTRPRTSERSSTPIQRKLESWVESYSAPDAVLNGMPANPNPLSCSAHVDTDLQRSNCETVETKVHGNPCYMQRRR</sequence>
<proteinExistence type="predicted"/>
<accession>A0A0C3F005</accession>
<dbReference type="Proteomes" id="UP000054166">
    <property type="component" value="Unassembled WGS sequence"/>
</dbReference>
<organism evidence="2 3">
    <name type="scientific">Piloderma croceum (strain F 1598)</name>
    <dbReference type="NCBI Taxonomy" id="765440"/>
    <lineage>
        <taxon>Eukaryota</taxon>
        <taxon>Fungi</taxon>
        <taxon>Dikarya</taxon>
        <taxon>Basidiomycota</taxon>
        <taxon>Agaricomycotina</taxon>
        <taxon>Agaricomycetes</taxon>
        <taxon>Agaricomycetidae</taxon>
        <taxon>Atheliales</taxon>
        <taxon>Atheliaceae</taxon>
        <taxon>Piloderma</taxon>
    </lineage>
</organism>